<dbReference type="InterPro" id="IPR010987">
    <property type="entry name" value="Glutathione-S-Trfase_C-like"/>
</dbReference>
<protein>
    <recommendedName>
        <fullName evidence="3">glutathione transferase</fullName>
        <ecNumber evidence="3">2.5.1.18</ecNumber>
    </recommendedName>
</protein>
<comment type="similarity">
    <text evidence="1">Belongs to the GST superfamily. Mu family.</text>
</comment>
<keyword evidence="4" id="KW-0808">Transferase</keyword>
<dbReference type="AlphaFoldDB" id="A0A811Z2A5"/>
<dbReference type="FunFam" id="1.20.1050.10:FF:000101">
    <property type="entry name" value="Glutathione S-transferase Mu 4"/>
    <property type="match status" value="1"/>
</dbReference>
<dbReference type="InterPro" id="IPR036282">
    <property type="entry name" value="Glutathione-S-Trfase_C_sf"/>
</dbReference>
<evidence type="ECO:0000259" key="5">
    <source>
        <dbReference type="PROSITE" id="PS50405"/>
    </source>
</evidence>
<evidence type="ECO:0000256" key="4">
    <source>
        <dbReference type="ARBA" id="ARBA00022679"/>
    </source>
</evidence>
<dbReference type="SUPFAM" id="SSF47616">
    <property type="entry name" value="GST C-terminal domain-like"/>
    <property type="match status" value="1"/>
</dbReference>
<dbReference type="InterPro" id="IPR004046">
    <property type="entry name" value="GST_C"/>
</dbReference>
<feature type="domain" description="GST C-terminal" evidence="5">
    <location>
        <begin position="1"/>
        <end position="75"/>
    </location>
</feature>
<dbReference type="GO" id="GO:0004364">
    <property type="term" value="F:glutathione transferase activity"/>
    <property type="evidence" value="ECO:0007669"/>
    <property type="project" value="UniProtKB-EC"/>
</dbReference>
<evidence type="ECO:0000256" key="3">
    <source>
        <dbReference type="ARBA" id="ARBA00012452"/>
    </source>
</evidence>
<comment type="caution">
    <text evidence="6">The sequence shown here is derived from an EMBL/GenBank/DDBJ whole genome shotgun (WGS) entry which is preliminary data.</text>
</comment>
<dbReference type="GO" id="GO:0042178">
    <property type="term" value="P:xenobiotic catabolic process"/>
    <property type="evidence" value="ECO:0007669"/>
    <property type="project" value="UniProtKB-ARBA"/>
</dbReference>
<evidence type="ECO:0000256" key="1">
    <source>
        <dbReference type="ARBA" id="ARBA00005861"/>
    </source>
</evidence>
<comment type="subunit">
    <text evidence="2">Homodimer.</text>
</comment>
<dbReference type="Proteomes" id="UP000645828">
    <property type="component" value="Unassembled WGS sequence"/>
</dbReference>
<accession>A0A811Z2A5</accession>
<dbReference type="Pfam" id="PF00043">
    <property type="entry name" value="GST_C"/>
    <property type="match status" value="1"/>
</dbReference>
<dbReference type="EMBL" id="CAJHUB010000750">
    <property type="protein sequence ID" value="CAD7680859.1"/>
    <property type="molecule type" value="Genomic_DNA"/>
</dbReference>
<name>A0A811Z2A5_NYCPR</name>
<organism evidence="6 7">
    <name type="scientific">Nyctereutes procyonoides</name>
    <name type="common">Raccoon dog</name>
    <name type="synonym">Canis procyonoides</name>
    <dbReference type="NCBI Taxonomy" id="34880"/>
    <lineage>
        <taxon>Eukaryota</taxon>
        <taxon>Metazoa</taxon>
        <taxon>Chordata</taxon>
        <taxon>Craniata</taxon>
        <taxon>Vertebrata</taxon>
        <taxon>Euteleostomi</taxon>
        <taxon>Mammalia</taxon>
        <taxon>Eutheria</taxon>
        <taxon>Laurasiatheria</taxon>
        <taxon>Carnivora</taxon>
        <taxon>Caniformia</taxon>
        <taxon>Canidae</taxon>
        <taxon>Nyctereutes</taxon>
    </lineage>
</organism>
<keyword evidence="7" id="KW-1185">Reference proteome</keyword>
<evidence type="ECO:0000313" key="7">
    <source>
        <dbReference type="Proteomes" id="UP000645828"/>
    </source>
</evidence>
<evidence type="ECO:0000313" key="6">
    <source>
        <dbReference type="EMBL" id="CAD7680859.1"/>
    </source>
</evidence>
<gene>
    <name evidence="6" type="ORF">NYPRO_LOCUS13651</name>
</gene>
<dbReference type="EC" id="2.5.1.18" evidence="3"/>
<proteinExistence type="inferred from homology"/>
<dbReference type="Gene3D" id="1.20.1050.130">
    <property type="match status" value="1"/>
</dbReference>
<dbReference type="PROSITE" id="PS50405">
    <property type="entry name" value="GST_CTER"/>
    <property type="match status" value="1"/>
</dbReference>
<sequence>MQGELVGRKPHTRASKLTFVDFLTYDVLDQNCMFEPKCLDEFPNLKAFMCRFESDRFLKMPINNKMALWGNKRIC</sequence>
<reference evidence="6" key="1">
    <citation type="submission" date="2020-12" db="EMBL/GenBank/DDBJ databases">
        <authorList>
            <consortium name="Molecular Ecology Group"/>
        </authorList>
    </citation>
    <scope>NUCLEOTIDE SEQUENCE</scope>
    <source>
        <strain evidence="6">TBG_1078</strain>
    </source>
</reference>
<evidence type="ECO:0000256" key="2">
    <source>
        <dbReference type="ARBA" id="ARBA00011738"/>
    </source>
</evidence>